<feature type="transmembrane region" description="Helical" evidence="7">
    <location>
        <begin position="411"/>
        <end position="429"/>
    </location>
</feature>
<comment type="subcellular location">
    <subcellularLocation>
        <location evidence="1">Membrane</location>
        <topology evidence="1">Multi-pass membrane protein</topology>
    </subcellularLocation>
</comment>
<dbReference type="InterPro" id="IPR051085">
    <property type="entry name" value="MB_O-acyltransferase"/>
</dbReference>
<feature type="transmembrane region" description="Helical" evidence="7">
    <location>
        <begin position="510"/>
        <end position="530"/>
    </location>
</feature>
<evidence type="ECO:0000256" key="3">
    <source>
        <dbReference type="ARBA" id="ARBA00022989"/>
    </source>
</evidence>
<evidence type="ECO:0000256" key="5">
    <source>
        <dbReference type="ARBA" id="ARBA00038268"/>
    </source>
</evidence>
<proteinExistence type="inferred from homology"/>
<evidence type="ECO:0000256" key="2">
    <source>
        <dbReference type="ARBA" id="ARBA00022692"/>
    </source>
</evidence>
<feature type="transmembrane region" description="Helical" evidence="7">
    <location>
        <begin position="17"/>
        <end position="35"/>
    </location>
</feature>
<evidence type="ECO:0000256" key="6">
    <source>
        <dbReference type="SAM" id="MobiDB-lite"/>
    </source>
</evidence>
<feature type="transmembrane region" description="Helical" evidence="7">
    <location>
        <begin position="144"/>
        <end position="168"/>
    </location>
</feature>
<dbReference type="GO" id="GO:0016020">
    <property type="term" value="C:membrane"/>
    <property type="evidence" value="ECO:0007669"/>
    <property type="project" value="UniProtKB-SubCell"/>
</dbReference>
<keyword evidence="4 7" id="KW-0472">Membrane</keyword>
<reference evidence="8 9" key="1">
    <citation type="submission" date="2024-02" db="EMBL/GenBank/DDBJ databases">
        <title>Chromosome-scale genome assembly of the rough periwinkle Littorina saxatilis.</title>
        <authorList>
            <person name="De Jode A."/>
            <person name="Faria R."/>
            <person name="Formenti G."/>
            <person name="Sims Y."/>
            <person name="Smith T.P."/>
            <person name="Tracey A."/>
            <person name="Wood J.M.D."/>
            <person name="Zagrodzka Z.B."/>
            <person name="Johannesson K."/>
            <person name="Butlin R.K."/>
            <person name="Leder E.H."/>
        </authorList>
    </citation>
    <scope>NUCLEOTIDE SEQUENCE [LARGE SCALE GENOMIC DNA]</scope>
    <source>
        <strain evidence="8">Snail1</strain>
        <tissue evidence="8">Muscle</tissue>
    </source>
</reference>
<dbReference type="InterPro" id="IPR004299">
    <property type="entry name" value="MBOAT_fam"/>
</dbReference>
<dbReference type="GO" id="GO:0016409">
    <property type="term" value="F:palmitoyltransferase activity"/>
    <property type="evidence" value="ECO:0007669"/>
    <property type="project" value="TreeGrafter"/>
</dbReference>
<dbReference type="PANTHER" id="PTHR13285:SF18">
    <property type="entry name" value="PROTEIN-CYSTEINE N-PALMITOYLTRANSFERASE RASP"/>
    <property type="match status" value="1"/>
</dbReference>
<keyword evidence="9" id="KW-1185">Reference proteome</keyword>
<evidence type="ECO:0000313" key="8">
    <source>
        <dbReference type="EMBL" id="KAK7107295.1"/>
    </source>
</evidence>
<accession>A0AAN9BL01</accession>
<dbReference type="Proteomes" id="UP001374579">
    <property type="component" value="Unassembled WGS sequence"/>
</dbReference>
<sequence length="551" mass="64105">MPARRQVPARLPAWEQGLYWITEVVTIVYMLYSLYNASEKARRRNEPIRMEEGWAILGRPRDAADFEWEFWSLFFWDVLPWLCGHVVLSQSLNYFTTFEKIRPLFLTLYAIAAITYLQGFYTVLFMCVHPVALCLVSKLGSTKAVWLTTVLFLTVLNYYEAAVAQWFYRYKAREDFNAWYMCVFVWANICQRGTAFALECVWTQQSVERARPQSPPGEKEENNSSPEGEESKDKKPQQNDISWPVLPEVPGWLDMFYYMFYFPLFFTGPLIVYNNFHRQAKHQVPCTKARLKDIVLRLVSVMFWAVMNGVMLHYIYAHAINSSSKVLAKQSRWTVAAIGYILGQFFMMKYLVLFGLPAQLSRLDGFEPPAVPACISYIYCYSDMWKSFDRGLYDFMKRYIFIPTGGSRAGLFRQVAGSVLCFAYVFYWHGAEYYLFLWCVLNFIETSLEQMGAWLEKTAIVKRVLYDRLSPAGVRRVRAVMSVPVFLMSVFAIFYFFGGTESGLVFLRKLLIRIPWGSLVVFVVLVYCAIQNAMEVERLGMAKLKVQSHQD</sequence>
<feature type="transmembrane region" description="Helical" evidence="7">
    <location>
        <begin position="108"/>
        <end position="132"/>
    </location>
</feature>
<organism evidence="8 9">
    <name type="scientific">Littorina saxatilis</name>
    <dbReference type="NCBI Taxonomy" id="31220"/>
    <lineage>
        <taxon>Eukaryota</taxon>
        <taxon>Metazoa</taxon>
        <taxon>Spiralia</taxon>
        <taxon>Lophotrochozoa</taxon>
        <taxon>Mollusca</taxon>
        <taxon>Gastropoda</taxon>
        <taxon>Caenogastropoda</taxon>
        <taxon>Littorinimorpha</taxon>
        <taxon>Littorinoidea</taxon>
        <taxon>Littorinidae</taxon>
        <taxon>Littorina</taxon>
    </lineage>
</organism>
<evidence type="ECO:0000313" key="9">
    <source>
        <dbReference type="Proteomes" id="UP001374579"/>
    </source>
</evidence>
<feature type="transmembrane region" description="Helical" evidence="7">
    <location>
        <begin position="255"/>
        <end position="273"/>
    </location>
</feature>
<keyword evidence="3 7" id="KW-1133">Transmembrane helix</keyword>
<comment type="similarity">
    <text evidence="5">Belongs to the membrane-bound acyltransferase family. HHAT subfamily.</text>
</comment>
<feature type="transmembrane region" description="Helical" evidence="7">
    <location>
        <begin position="294"/>
        <end position="317"/>
    </location>
</feature>
<feature type="transmembrane region" description="Helical" evidence="7">
    <location>
        <begin position="337"/>
        <end position="356"/>
    </location>
</feature>
<comment type="caution">
    <text evidence="8">The sequence shown here is derived from an EMBL/GenBank/DDBJ whole genome shotgun (WGS) entry which is preliminary data.</text>
</comment>
<evidence type="ECO:0000256" key="7">
    <source>
        <dbReference type="SAM" id="Phobius"/>
    </source>
</evidence>
<dbReference type="Pfam" id="PF03062">
    <property type="entry name" value="MBOAT"/>
    <property type="match status" value="1"/>
</dbReference>
<protein>
    <submittedName>
        <fullName evidence="8">Uncharacterized protein</fullName>
    </submittedName>
</protein>
<evidence type="ECO:0000256" key="4">
    <source>
        <dbReference type="ARBA" id="ARBA00023136"/>
    </source>
</evidence>
<dbReference type="GO" id="GO:0005783">
    <property type="term" value="C:endoplasmic reticulum"/>
    <property type="evidence" value="ECO:0007669"/>
    <property type="project" value="TreeGrafter"/>
</dbReference>
<keyword evidence="2 7" id="KW-0812">Transmembrane</keyword>
<dbReference type="PANTHER" id="PTHR13285">
    <property type="entry name" value="ACYLTRANSFERASE"/>
    <property type="match status" value="1"/>
</dbReference>
<feature type="region of interest" description="Disordered" evidence="6">
    <location>
        <begin position="209"/>
        <end position="242"/>
    </location>
</feature>
<gene>
    <name evidence="8" type="ORF">V1264_015242</name>
</gene>
<dbReference type="EMBL" id="JBAMIC010000004">
    <property type="protein sequence ID" value="KAK7107295.1"/>
    <property type="molecule type" value="Genomic_DNA"/>
</dbReference>
<name>A0AAN9BL01_9CAEN</name>
<evidence type="ECO:0000256" key="1">
    <source>
        <dbReference type="ARBA" id="ARBA00004141"/>
    </source>
</evidence>
<feature type="transmembrane region" description="Helical" evidence="7">
    <location>
        <begin position="476"/>
        <end position="498"/>
    </location>
</feature>
<dbReference type="AlphaFoldDB" id="A0AAN9BL01"/>